<dbReference type="Ensembl" id="ENSCCRT00020096402.1">
    <property type="protein sequence ID" value="ENSCCRP00020088160.1"/>
    <property type="gene ID" value="ENSCCRG00020040521.1"/>
</dbReference>
<dbReference type="InterPro" id="IPR013320">
    <property type="entry name" value="ConA-like_dom_sf"/>
</dbReference>
<dbReference type="PANTHER" id="PTHR11346">
    <property type="entry name" value="GALECTIN"/>
    <property type="match status" value="1"/>
</dbReference>
<dbReference type="GO" id="GO:0030246">
    <property type="term" value="F:carbohydrate binding"/>
    <property type="evidence" value="ECO:0007669"/>
    <property type="project" value="UniProtKB-UniRule"/>
</dbReference>
<dbReference type="PANTHER" id="PTHR11346:SF21">
    <property type="entry name" value="GRIFIN"/>
    <property type="match status" value="1"/>
</dbReference>
<dbReference type="FunFam" id="2.60.120.200:FF:000021">
    <property type="entry name" value="Galectin"/>
    <property type="match status" value="1"/>
</dbReference>
<protein>
    <recommendedName>
        <fullName evidence="2">Galectin</fullName>
    </recommendedName>
</protein>
<keyword evidence="3" id="KW-1133">Transmembrane helix</keyword>
<feature type="domain" description="Galectin" evidence="4">
    <location>
        <begin position="5"/>
        <end position="134"/>
    </location>
</feature>
<keyword evidence="3" id="KW-0472">Membrane</keyword>
<dbReference type="AlphaFoldDB" id="A0A8C2PW84"/>
<dbReference type="Pfam" id="PF00337">
    <property type="entry name" value="Gal-bind_lectin"/>
    <property type="match status" value="1"/>
</dbReference>
<feature type="transmembrane region" description="Helical" evidence="3">
    <location>
        <begin position="158"/>
        <end position="179"/>
    </location>
</feature>
<proteinExistence type="predicted"/>
<organism evidence="5 6">
    <name type="scientific">Cyprinus carpio</name>
    <name type="common">Common carp</name>
    <dbReference type="NCBI Taxonomy" id="7962"/>
    <lineage>
        <taxon>Eukaryota</taxon>
        <taxon>Metazoa</taxon>
        <taxon>Chordata</taxon>
        <taxon>Craniata</taxon>
        <taxon>Vertebrata</taxon>
        <taxon>Euteleostomi</taxon>
        <taxon>Actinopterygii</taxon>
        <taxon>Neopterygii</taxon>
        <taxon>Teleostei</taxon>
        <taxon>Ostariophysi</taxon>
        <taxon>Cypriniformes</taxon>
        <taxon>Cyprinidae</taxon>
        <taxon>Cyprininae</taxon>
        <taxon>Cyprinus</taxon>
    </lineage>
</organism>
<dbReference type="PROSITE" id="PS51304">
    <property type="entry name" value="GALECTIN"/>
    <property type="match status" value="1"/>
</dbReference>
<accession>A0A8C2PW84</accession>
<reference evidence="5" key="1">
    <citation type="submission" date="2025-08" db="UniProtKB">
        <authorList>
            <consortium name="Ensembl"/>
        </authorList>
    </citation>
    <scope>IDENTIFICATION</scope>
</reference>
<dbReference type="SMART" id="SM00276">
    <property type="entry name" value="GLECT"/>
    <property type="match status" value="1"/>
</dbReference>
<dbReference type="CDD" id="cd00070">
    <property type="entry name" value="GLECT"/>
    <property type="match status" value="1"/>
</dbReference>
<name>A0A8C2PW84_CYPCA</name>
<dbReference type="InterPro" id="IPR001079">
    <property type="entry name" value="Galectin_CRD"/>
</dbReference>
<evidence type="ECO:0000259" key="4">
    <source>
        <dbReference type="PROSITE" id="PS51304"/>
    </source>
</evidence>
<dbReference type="SUPFAM" id="SSF49899">
    <property type="entry name" value="Concanavalin A-like lectins/glucanases"/>
    <property type="match status" value="1"/>
</dbReference>
<keyword evidence="3" id="KW-0812">Transmembrane</keyword>
<keyword evidence="1 2" id="KW-0430">Lectin</keyword>
<evidence type="ECO:0000313" key="5">
    <source>
        <dbReference type="Ensembl" id="ENSCCRP00020088160.1"/>
    </source>
</evidence>
<dbReference type="SMART" id="SM00908">
    <property type="entry name" value="Gal-bind_lectin"/>
    <property type="match status" value="1"/>
</dbReference>
<sequence>MALRFEASCPDGLCPGWSVILKGETPAEASKFEINFLCDHDDRIAFHFNPRFTESDIICNSYMANHWGQEERCSSFPLGIEAPFQIEIYSDNDNFHVYIDETKVMQYKHRVEDLKTVTKVQVVNDVNISSLEITKKHFQVVGKRLNRSFIWREPCVCLWWVIVFAFLFTHLSILIIILLG</sequence>
<evidence type="ECO:0000313" key="6">
    <source>
        <dbReference type="Proteomes" id="UP000694701"/>
    </source>
</evidence>
<evidence type="ECO:0000256" key="3">
    <source>
        <dbReference type="SAM" id="Phobius"/>
    </source>
</evidence>
<evidence type="ECO:0000256" key="2">
    <source>
        <dbReference type="RuleBase" id="RU102079"/>
    </source>
</evidence>
<dbReference type="Gene3D" id="2.60.120.200">
    <property type="match status" value="1"/>
</dbReference>
<evidence type="ECO:0000256" key="1">
    <source>
        <dbReference type="ARBA" id="ARBA00022734"/>
    </source>
</evidence>
<dbReference type="InterPro" id="IPR044156">
    <property type="entry name" value="Galectin-like"/>
</dbReference>
<dbReference type="Proteomes" id="UP000694701">
    <property type="component" value="Unplaced"/>
</dbReference>